<reference evidence="11 12" key="1">
    <citation type="submission" date="2016-10" db="EMBL/GenBank/DDBJ databases">
        <authorList>
            <person name="de Groot N.N."/>
        </authorList>
    </citation>
    <scope>NUCLEOTIDE SEQUENCE [LARGE SCALE GENOMIC DNA]</scope>
    <source>
        <strain evidence="11 12">DSM 8423</strain>
    </source>
</reference>
<evidence type="ECO:0000256" key="7">
    <source>
        <dbReference type="ARBA" id="ARBA00023163"/>
    </source>
</evidence>
<dbReference type="SUPFAM" id="SSF52172">
    <property type="entry name" value="CheY-like"/>
    <property type="match status" value="1"/>
</dbReference>
<dbReference type="Gene3D" id="1.10.8.60">
    <property type="match status" value="1"/>
</dbReference>
<evidence type="ECO:0000256" key="4">
    <source>
        <dbReference type="ARBA" id="ARBA00023012"/>
    </source>
</evidence>
<dbReference type="GO" id="GO:0000160">
    <property type="term" value="P:phosphorelay signal transduction system"/>
    <property type="evidence" value="ECO:0007669"/>
    <property type="project" value="UniProtKB-KW"/>
</dbReference>
<sequence length="501" mass="56738">MKKVLIVDDELNMRVVLHAMLKKKGYSVSEAIDGLDALAQLEKESFDVLVTDLKMPRLNGLGLLESVTAKYPETPVIIITAHGTIETAVDALKKGAFDYITKPFDQYELISVIDKALRTRMKNSDKVILGAGEIDRYGIVGCSEKIREIYSTIEQIAETRTTILITGETGTGKELIAHAIHRGSPRKDNAFIKINCGAISESLIESELFGYEKGAFTGAASSKPGKFELAHEGTIFLDEIGELPKDMQVKLLQILQDQTFERVGGVKTLQVDVRIIAATNRDLLKEIKEGNFREDLYYRLNVVPIKMPPLRERKEDIPSLTLYFLDRFNSKLNKNIQEIAPQVLDCFKKYRWPGNIRELGNLIERIVLLTKGEKISLDDIPDEIRNAADQENPDHEGEEKDQFEKYLLREMENFTERLVLMARSEKKGAGEGRPNDDFANEGEKSGLYRNVIESQKAEVEKRMIEKILEECSGNITHTAKRLGFSRKGLQIKMVKYNLRKK</sequence>
<dbReference type="SMART" id="SM00382">
    <property type="entry name" value="AAA"/>
    <property type="match status" value="1"/>
</dbReference>
<evidence type="ECO:0000313" key="11">
    <source>
        <dbReference type="EMBL" id="SEM61590.1"/>
    </source>
</evidence>
<dbReference type="RefSeq" id="WP_093884348.1">
    <property type="nucleotide sequence ID" value="NZ_FOBS01000027.1"/>
</dbReference>
<dbReference type="SUPFAM" id="SSF52540">
    <property type="entry name" value="P-loop containing nucleoside triphosphate hydrolases"/>
    <property type="match status" value="1"/>
</dbReference>
<evidence type="ECO:0000256" key="2">
    <source>
        <dbReference type="ARBA" id="ARBA00022741"/>
    </source>
</evidence>
<accession>A0A1H7ZT23</accession>
<dbReference type="InterPro" id="IPR002197">
    <property type="entry name" value="HTH_Fis"/>
</dbReference>
<dbReference type="FunFam" id="3.40.50.300:FF:000006">
    <property type="entry name" value="DNA-binding transcriptional regulator NtrC"/>
    <property type="match status" value="1"/>
</dbReference>
<dbReference type="STRING" id="43775.SAMN04489760_1275"/>
<dbReference type="PROSITE" id="PS00676">
    <property type="entry name" value="SIGMA54_INTERACT_2"/>
    <property type="match status" value="1"/>
</dbReference>
<proteinExistence type="predicted"/>
<name>A0A1H7ZT23_9BACT</name>
<dbReference type="AlphaFoldDB" id="A0A1H7ZT23"/>
<dbReference type="InterPro" id="IPR003593">
    <property type="entry name" value="AAA+_ATPase"/>
</dbReference>
<dbReference type="SMART" id="SM00448">
    <property type="entry name" value="REC"/>
    <property type="match status" value="1"/>
</dbReference>
<dbReference type="GO" id="GO:0043565">
    <property type="term" value="F:sequence-specific DNA binding"/>
    <property type="evidence" value="ECO:0007669"/>
    <property type="project" value="InterPro"/>
</dbReference>
<dbReference type="SUPFAM" id="SSF46689">
    <property type="entry name" value="Homeodomain-like"/>
    <property type="match status" value="1"/>
</dbReference>
<dbReference type="InterPro" id="IPR025943">
    <property type="entry name" value="Sigma_54_int_dom_ATP-bd_2"/>
</dbReference>
<dbReference type="PROSITE" id="PS00675">
    <property type="entry name" value="SIGMA54_INTERACT_1"/>
    <property type="match status" value="1"/>
</dbReference>
<dbReference type="Pfam" id="PF25601">
    <property type="entry name" value="AAA_lid_14"/>
    <property type="match status" value="1"/>
</dbReference>
<dbReference type="Pfam" id="PF00072">
    <property type="entry name" value="Response_reg"/>
    <property type="match status" value="1"/>
</dbReference>
<dbReference type="FunFam" id="3.40.50.2300:FF:000018">
    <property type="entry name" value="DNA-binding transcriptional regulator NtrC"/>
    <property type="match status" value="1"/>
</dbReference>
<dbReference type="PANTHER" id="PTHR32071">
    <property type="entry name" value="TRANSCRIPTIONAL REGULATORY PROTEIN"/>
    <property type="match status" value="1"/>
</dbReference>
<dbReference type="InterPro" id="IPR025662">
    <property type="entry name" value="Sigma_54_int_dom_ATP-bd_1"/>
</dbReference>
<dbReference type="InterPro" id="IPR002078">
    <property type="entry name" value="Sigma_54_int"/>
</dbReference>
<dbReference type="PROSITE" id="PS50110">
    <property type="entry name" value="RESPONSE_REGULATORY"/>
    <property type="match status" value="1"/>
</dbReference>
<keyword evidence="3" id="KW-0067">ATP-binding</keyword>
<keyword evidence="5" id="KW-0805">Transcription regulation</keyword>
<dbReference type="InterPro" id="IPR011006">
    <property type="entry name" value="CheY-like_superfamily"/>
</dbReference>
<keyword evidence="1 8" id="KW-0597">Phosphoprotein</keyword>
<evidence type="ECO:0000259" key="10">
    <source>
        <dbReference type="PROSITE" id="PS50110"/>
    </source>
</evidence>
<dbReference type="PANTHER" id="PTHR32071:SF122">
    <property type="entry name" value="SIGMA FACTOR"/>
    <property type="match status" value="1"/>
</dbReference>
<feature type="domain" description="Sigma-54 factor interaction" evidence="9">
    <location>
        <begin position="139"/>
        <end position="368"/>
    </location>
</feature>
<dbReference type="InterPro" id="IPR027417">
    <property type="entry name" value="P-loop_NTPase"/>
</dbReference>
<dbReference type="InterPro" id="IPR009057">
    <property type="entry name" value="Homeodomain-like_sf"/>
</dbReference>
<feature type="domain" description="Response regulatory" evidence="10">
    <location>
        <begin position="3"/>
        <end position="117"/>
    </location>
</feature>
<keyword evidence="6 11" id="KW-0238">DNA-binding</keyword>
<dbReference type="InterPro" id="IPR058031">
    <property type="entry name" value="AAA_lid_NorR"/>
</dbReference>
<dbReference type="GO" id="GO:0006355">
    <property type="term" value="P:regulation of DNA-templated transcription"/>
    <property type="evidence" value="ECO:0007669"/>
    <property type="project" value="InterPro"/>
</dbReference>
<dbReference type="Pfam" id="PF02954">
    <property type="entry name" value="HTH_8"/>
    <property type="match status" value="1"/>
</dbReference>
<gene>
    <name evidence="11" type="ORF">SAMN04489760_1275</name>
</gene>
<evidence type="ECO:0000313" key="12">
    <source>
        <dbReference type="Proteomes" id="UP000198744"/>
    </source>
</evidence>
<protein>
    <submittedName>
        <fullName evidence="11">DNA-binding transcriptional response regulator, NtrC family, contains REC, AAA-type ATPase, and a Fis-type DNA-binding domains</fullName>
    </submittedName>
</protein>
<dbReference type="PROSITE" id="PS00688">
    <property type="entry name" value="SIGMA54_INTERACT_3"/>
    <property type="match status" value="1"/>
</dbReference>
<evidence type="ECO:0000256" key="3">
    <source>
        <dbReference type="ARBA" id="ARBA00022840"/>
    </source>
</evidence>
<organism evidence="11 12">
    <name type="scientific">Syntrophus gentianae</name>
    <dbReference type="NCBI Taxonomy" id="43775"/>
    <lineage>
        <taxon>Bacteria</taxon>
        <taxon>Pseudomonadati</taxon>
        <taxon>Thermodesulfobacteriota</taxon>
        <taxon>Syntrophia</taxon>
        <taxon>Syntrophales</taxon>
        <taxon>Syntrophaceae</taxon>
        <taxon>Syntrophus</taxon>
    </lineage>
</organism>
<evidence type="ECO:0000256" key="6">
    <source>
        <dbReference type="ARBA" id="ARBA00023125"/>
    </source>
</evidence>
<feature type="modified residue" description="4-aspartylphosphate" evidence="8">
    <location>
        <position position="52"/>
    </location>
</feature>
<dbReference type="InterPro" id="IPR025944">
    <property type="entry name" value="Sigma_54_int_dom_CS"/>
</dbReference>
<dbReference type="PRINTS" id="PR01590">
    <property type="entry name" value="HTHFIS"/>
</dbReference>
<dbReference type="OrthoDB" id="9763792at2"/>
<dbReference type="Proteomes" id="UP000198744">
    <property type="component" value="Unassembled WGS sequence"/>
</dbReference>
<evidence type="ECO:0000259" key="9">
    <source>
        <dbReference type="PROSITE" id="PS50045"/>
    </source>
</evidence>
<dbReference type="InterPro" id="IPR001789">
    <property type="entry name" value="Sig_transdc_resp-reg_receiver"/>
</dbReference>
<dbReference type="Gene3D" id="3.40.50.2300">
    <property type="match status" value="1"/>
</dbReference>
<dbReference type="Gene3D" id="1.10.10.60">
    <property type="entry name" value="Homeodomain-like"/>
    <property type="match status" value="1"/>
</dbReference>
<keyword evidence="7" id="KW-0804">Transcription</keyword>
<evidence type="ECO:0000256" key="5">
    <source>
        <dbReference type="ARBA" id="ARBA00023015"/>
    </source>
</evidence>
<dbReference type="EMBL" id="FOBS01000027">
    <property type="protein sequence ID" value="SEM61590.1"/>
    <property type="molecule type" value="Genomic_DNA"/>
</dbReference>
<dbReference type="GO" id="GO:0005524">
    <property type="term" value="F:ATP binding"/>
    <property type="evidence" value="ECO:0007669"/>
    <property type="project" value="UniProtKB-KW"/>
</dbReference>
<keyword evidence="2" id="KW-0547">Nucleotide-binding</keyword>
<dbReference type="Gene3D" id="3.40.50.300">
    <property type="entry name" value="P-loop containing nucleotide triphosphate hydrolases"/>
    <property type="match status" value="1"/>
</dbReference>
<dbReference type="CDD" id="cd00009">
    <property type="entry name" value="AAA"/>
    <property type="match status" value="1"/>
</dbReference>
<evidence type="ECO:0000256" key="1">
    <source>
        <dbReference type="ARBA" id="ARBA00022553"/>
    </source>
</evidence>
<dbReference type="PROSITE" id="PS50045">
    <property type="entry name" value="SIGMA54_INTERACT_4"/>
    <property type="match status" value="1"/>
</dbReference>
<dbReference type="Pfam" id="PF00158">
    <property type="entry name" value="Sigma54_activat"/>
    <property type="match status" value="1"/>
</dbReference>
<keyword evidence="12" id="KW-1185">Reference proteome</keyword>
<keyword evidence="4" id="KW-0902">Two-component regulatory system</keyword>
<evidence type="ECO:0000256" key="8">
    <source>
        <dbReference type="PROSITE-ProRule" id="PRU00169"/>
    </source>
</evidence>